<dbReference type="PANTHER" id="PTHR12236:SF79">
    <property type="entry name" value="CUTICULAR PROTEIN 50CB-RELATED"/>
    <property type="match status" value="1"/>
</dbReference>
<dbReference type="GO" id="GO:0042302">
    <property type="term" value="F:structural constituent of cuticle"/>
    <property type="evidence" value="ECO:0007669"/>
    <property type="project" value="UniProtKB-UniRule"/>
</dbReference>
<dbReference type="EMBL" id="CAXKWB010044797">
    <property type="protein sequence ID" value="CAL4161385.1"/>
    <property type="molecule type" value="Genomic_DNA"/>
</dbReference>
<keyword evidence="1 2" id="KW-0193">Cuticle</keyword>
<feature type="signal peptide" evidence="3">
    <location>
        <begin position="1"/>
        <end position="30"/>
    </location>
</feature>
<dbReference type="Proteomes" id="UP001497623">
    <property type="component" value="Unassembled WGS sequence"/>
</dbReference>
<dbReference type="GO" id="GO:0031012">
    <property type="term" value="C:extracellular matrix"/>
    <property type="evidence" value="ECO:0007669"/>
    <property type="project" value="TreeGrafter"/>
</dbReference>
<evidence type="ECO:0000313" key="5">
    <source>
        <dbReference type="Proteomes" id="UP001497623"/>
    </source>
</evidence>
<dbReference type="PROSITE" id="PS51155">
    <property type="entry name" value="CHIT_BIND_RR_2"/>
    <property type="match status" value="1"/>
</dbReference>
<name>A0AAV2S389_MEGNR</name>
<dbReference type="AlphaFoldDB" id="A0AAV2S389"/>
<dbReference type="PANTHER" id="PTHR12236">
    <property type="entry name" value="STRUCTURAL CONTITUENT OF CUTICLE"/>
    <property type="match status" value="1"/>
</dbReference>
<gene>
    <name evidence="4" type="ORF">MNOR_LOCUS32630</name>
</gene>
<evidence type="ECO:0000256" key="2">
    <source>
        <dbReference type="PROSITE-ProRule" id="PRU00497"/>
    </source>
</evidence>
<reference evidence="4 5" key="1">
    <citation type="submission" date="2024-05" db="EMBL/GenBank/DDBJ databases">
        <authorList>
            <person name="Wallberg A."/>
        </authorList>
    </citation>
    <scope>NUCLEOTIDE SEQUENCE [LARGE SCALE GENOMIC DNA]</scope>
</reference>
<sequence>SYIIDLYRSRQANMSLKLCILLCVAAVAVADVRPQYGPPEPYHEEPSSPPKYSYNYGVADGYSGANYGHGETRDGYKTEGSYTVDLPDGRTQIVTYVDNGDGLIADVSYKGEAVYPDPPAYQPAPYAK</sequence>
<accession>A0AAV2S389</accession>
<dbReference type="Pfam" id="PF00379">
    <property type="entry name" value="Chitin_bind_4"/>
    <property type="match status" value="1"/>
</dbReference>
<feature type="non-terminal residue" evidence="4">
    <location>
        <position position="1"/>
    </location>
</feature>
<dbReference type="InterPro" id="IPR051217">
    <property type="entry name" value="Insect_Cuticle_Struc_Prot"/>
</dbReference>
<dbReference type="GO" id="GO:0005615">
    <property type="term" value="C:extracellular space"/>
    <property type="evidence" value="ECO:0007669"/>
    <property type="project" value="TreeGrafter"/>
</dbReference>
<comment type="caution">
    <text evidence="4">The sequence shown here is derived from an EMBL/GenBank/DDBJ whole genome shotgun (WGS) entry which is preliminary data.</text>
</comment>
<organism evidence="4 5">
    <name type="scientific">Meganyctiphanes norvegica</name>
    <name type="common">Northern krill</name>
    <name type="synonym">Thysanopoda norvegica</name>
    <dbReference type="NCBI Taxonomy" id="48144"/>
    <lineage>
        <taxon>Eukaryota</taxon>
        <taxon>Metazoa</taxon>
        <taxon>Ecdysozoa</taxon>
        <taxon>Arthropoda</taxon>
        <taxon>Crustacea</taxon>
        <taxon>Multicrustacea</taxon>
        <taxon>Malacostraca</taxon>
        <taxon>Eumalacostraca</taxon>
        <taxon>Eucarida</taxon>
        <taxon>Euphausiacea</taxon>
        <taxon>Euphausiidae</taxon>
        <taxon>Meganyctiphanes</taxon>
    </lineage>
</organism>
<feature type="chain" id="PRO_5043943236" description="Cuticle protein" evidence="3">
    <location>
        <begin position="31"/>
        <end position="128"/>
    </location>
</feature>
<keyword evidence="5" id="KW-1185">Reference proteome</keyword>
<dbReference type="InterPro" id="IPR000618">
    <property type="entry name" value="Insect_cuticle"/>
</dbReference>
<keyword evidence="3" id="KW-0732">Signal</keyword>
<protein>
    <recommendedName>
        <fullName evidence="6">Cuticle protein</fullName>
    </recommendedName>
</protein>
<evidence type="ECO:0000256" key="3">
    <source>
        <dbReference type="SAM" id="SignalP"/>
    </source>
</evidence>
<evidence type="ECO:0000313" key="4">
    <source>
        <dbReference type="EMBL" id="CAL4161385.1"/>
    </source>
</evidence>
<evidence type="ECO:0008006" key="6">
    <source>
        <dbReference type="Google" id="ProtNLM"/>
    </source>
</evidence>
<evidence type="ECO:0000256" key="1">
    <source>
        <dbReference type="ARBA" id="ARBA00022460"/>
    </source>
</evidence>
<proteinExistence type="predicted"/>